<sequence>MEDIEVRAVAAVRTDGSAVVGLGEDESGAGTHLIVSRLLSPDGSAATSEPYTLSTETGATCEGGVREIVADGVTLTIRVSDGAAETLGIPVERRYRFSDATVAARIHKALAWLVDPARSTVPDDLFDRP</sequence>
<comment type="caution">
    <text evidence="1">The sequence shown here is derived from an EMBL/GenBank/DDBJ whole genome shotgun (WGS) entry which is preliminary data.</text>
</comment>
<keyword evidence="2" id="KW-1185">Reference proteome</keyword>
<protein>
    <submittedName>
        <fullName evidence="1">Uncharacterized protein</fullName>
    </submittedName>
</protein>
<dbReference type="RefSeq" id="WP_123919597.1">
    <property type="nucleotide sequence ID" value="NZ_RKRA01000001.1"/>
</dbReference>
<gene>
    <name evidence="1" type="ORF">EDD32_3535</name>
</gene>
<dbReference type="AlphaFoldDB" id="A0A3N4ZA82"/>
<evidence type="ECO:0000313" key="1">
    <source>
        <dbReference type="EMBL" id="RPF28984.1"/>
    </source>
</evidence>
<reference evidence="1 2" key="1">
    <citation type="submission" date="2018-11" db="EMBL/GenBank/DDBJ databases">
        <title>Sequencing the genomes of 1000 actinobacteria strains.</title>
        <authorList>
            <person name="Klenk H.-P."/>
        </authorList>
    </citation>
    <scope>NUCLEOTIDE SEQUENCE [LARGE SCALE GENOMIC DNA]</scope>
    <source>
        <strain evidence="1 2">DSM 14418</strain>
    </source>
</reference>
<evidence type="ECO:0000313" key="2">
    <source>
        <dbReference type="Proteomes" id="UP000280726"/>
    </source>
</evidence>
<name>A0A3N4ZA82_9MICO</name>
<organism evidence="1 2">
    <name type="scientific">Georgenia muralis</name>
    <dbReference type="NCBI Taxonomy" id="154117"/>
    <lineage>
        <taxon>Bacteria</taxon>
        <taxon>Bacillati</taxon>
        <taxon>Actinomycetota</taxon>
        <taxon>Actinomycetes</taxon>
        <taxon>Micrococcales</taxon>
        <taxon>Bogoriellaceae</taxon>
        <taxon>Georgenia</taxon>
    </lineage>
</organism>
<dbReference type="EMBL" id="RKRA01000001">
    <property type="protein sequence ID" value="RPF28984.1"/>
    <property type="molecule type" value="Genomic_DNA"/>
</dbReference>
<accession>A0A3N4ZA82</accession>
<proteinExistence type="predicted"/>
<dbReference type="Proteomes" id="UP000280726">
    <property type="component" value="Unassembled WGS sequence"/>
</dbReference>